<name>A0AAQ4PNT6_GASAC</name>
<dbReference type="PANTHER" id="PTHR12137:SF4">
    <property type="entry name" value="CARBOHYDRATE SULFOTRANSFERASE 12"/>
    <property type="match status" value="1"/>
</dbReference>
<dbReference type="Pfam" id="PF03567">
    <property type="entry name" value="Sulfotransfer_2"/>
    <property type="match status" value="1"/>
</dbReference>
<dbReference type="PANTHER" id="PTHR12137">
    <property type="entry name" value="CARBOHYDRATE SULFOTRANSFERASE"/>
    <property type="match status" value="1"/>
</dbReference>
<evidence type="ECO:0000256" key="3">
    <source>
        <dbReference type="ARBA" id="ARBA00022679"/>
    </source>
</evidence>
<dbReference type="GO" id="GO:0030166">
    <property type="term" value="P:proteoglycan biosynthetic process"/>
    <property type="evidence" value="ECO:0007669"/>
    <property type="project" value="TreeGrafter"/>
</dbReference>
<dbReference type="GO" id="GO:0000139">
    <property type="term" value="C:Golgi membrane"/>
    <property type="evidence" value="ECO:0007669"/>
    <property type="project" value="UniProtKB-SubCell"/>
</dbReference>
<dbReference type="InterPro" id="IPR005331">
    <property type="entry name" value="Sulfotransferase"/>
</dbReference>
<accession>A0AAQ4PNT6</accession>
<dbReference type="AlphaFoldDB" id="A0AAQ4PNT6"/>
<evidence type="ECO:0000256" key="8">
    <source>
        <dbReference type="ARBA" id="ARBA00023136"/>
    </source>
</evidence>
<keyword evidence="3 11" id="KW-0808">Transferase</keyword>
<keyword evidence="8" id="KW-0472">Membrane</keyword>
<sequence>MYVCILLFPVRCSSHGAEQRTPPAPHCGTHHPHRVVLIPMGQDTGRKRYNKCPYVTECGIFSSCLVSWRGSRSTQKTSPLILFGRSYLIKQLLRNTCDREEFAEGKRSLEDMSDKQLENLIVDDKHGIIYCYIPKVACTNWKKVFLVLKQGQPYQDPMSIPSENVHHKINFALLNGFPRPEIKAKLKHYTKFLYVRDPFVRLISAYRDKFQKENEYFYHLYGRDILRTYANQADPPETAHEAFASGIHVSFYNFIQYLLDPQTVSPFEPHWRQMDSLCHPCIIQYDFIGHQETLQEDAEQLLKMLMLEDHIRFPPSYENVTSRDSVSDWMGTVPLDERRKLYKLYEEDFRLFGYRKPSELLDG</sequence>
<organism evidence="12 13">
    <name type="scientific">Gasterosteus aculeatus aculeatus</name>
    <name type="common">three-spined stickleback</name>
    <dbReference type="NCBI Taxonomy" id="481459"/>
    <lineage>
        <taxon>Eukaryota</taxon>
        <taxon>Metazoa</taxon>
        <taxon>Chordata</taxon>
        <taxon>Craniata</taxon>
        <taxon>Vertebrata</taxon>
        <taxon>Euteleostomi</taxon>
        <taxon>Actinopterygii</taxon>
        <taxon>Neopterygii</taxon>
        <taxon>Teleostei</taxon>
        <taxon>Neoteleostei</taxon>
        <taxon>Acanthomorphata</taxon>
        <taxon>Eupercaria</taxon>
        <taxon>Perciformes</taxon>
        <taxon>Cottioidei</taxon>
        <taxon>Gasterosteales</taxon>
        <taxon>Gasterosteidae</taxon>
        <taxon>Gasterosteus</taxon>
    </lineage>
</organism>
<keyword evidence="13" id="KW-1185">Reference proteome</keyword>
<evidence type="ECO:0000256" key="7">
    <source>
        <dbReference type="ARBA" id="ARBA00023034"/>
    </source>
</evidence>
<evidence type="ECO:0000313" key="13">
    <source>
        <dbReference type="Proteomes" id="UP000007635"/>
    </source>
</evidence>
<reference evidence="12" key="3">
    <citation type="submission" date="2025-09" db="UniProtKB">
        <authorList>
            <consortium name="Ensembl"/>
        </authorList>
    </citation>
    <scope>IDENTIFICATION</scope>
</reference>
<evidence type="ECO:0000256" key="4">
    <source>
        <dbReference type="ARBA" id="ARBA00022692"/>
    </source>
</evidence>
<comment type="subcellular location">
    <subcellularLocation>
        <location evidence="1 11">Golgi apparatus membrane</location>
        <topology evidence="1 11">Single-pass type II membrane protein</topology>
    </subcellularLocation>
</comment>
<keyword evidence="7 11" id="KW-0333">Golgi apparatus</keyword>
<proteinExistence type="inferred from homology"/>
<evidence type="ECO:0000313" key="12">
    <source>
        <dbReference type="Ensembl" id="ENSGACP00000040514.1"/>
    </source>
</evidence>
<evidence type="ECO:0000256" key="10">
    <source>
        <dbReference type="ARBA" id="ARBA00023277"/>
    </source>
</evidence>
<evidence type="ECO:0000256" key="11">
    <source>
        <dbReference type="RuleBase" id="RU364020"/>
    </source>
</evidence>
<dbReference type="GeneTree" id="ENSGT00940000156614"/>
<keyword evidence="5 11" id="KW-0735">Signal-anchor</keyword>
<dbReference type="GO" id="GO:0016051">
    <property type="term" value="P:carbohydrate biosynthetic process"/>
    <property type="evidence" value="ECO:0007669"/>
    <property type="project" value="InterPro"/>
</dbReference>
<evidence type="ECO:0000256" key="2">
    <source>
        <dbReference type="ARBA" id="ARBA00006339"/>
    </source>
</evidence>
<keyword evidence="6" id="KW-1133">Transmembrane helix</keyword>
<evidence type="ECO:0000256" key="1">
    <source>
        <dbReference type="ARBA" id="ARBA00004323"/>
    </source>
</evidence>
<reference evidence="12" key="2">
    <citation type="submission" date="2025-08" db="UniProtKB">
        <authorList>
            <consortium name="Ensembl"/>
        </authorList>
    </citation>
    <scope>IDENTIFICATION</scope>
</reference>
<protein>
    <recommendedName>
        <fullName evidence="11">Carbohydrate sulfotransferase</fullName>
        <ecNumber evidence="11">2.8.2.-</ecNumber>
    </recommendedName>
</protein>
<reference evidence="12 13" key="1">
    <citation type="journal article" date="2021" name="G3 (Bethesda)">
        <title>Improved contiguity of the threespine stickleback genome using long-read sequencing.</title>
        <authorList>
            <person name="Nath S."/>
            <person name="Shaw D.E."/>
            <person name="White M.A."/>
        </authorList>
    </citation>
    <scope>NUCLEOTIDE SEQUENCE [LARGE SCALE GENOMIC DNA]</scope>
    <source>
        <strain evidence="12 13">Lake Benthic</strain>
    </source>
</reference>
<evidence type="ECO:0000256" key="9">
    <source>
        <dbReference type="ARBA" id="ARBA00023180"/>
    </source>
</evidence>
<dbReference type="Proteomes" id="UP000007635">
    <property type="component" value="Chromosome VII"/>
</dbReference>
<comment type="similarity">
    <text evidence="2 11">Belongs to the sulfotransferase 2 family.</text>
</comment>
<evidence type="ECO:0000256" key="6">
    <source>
        <dbReference type="ARBA" id="ARBA00022989"/>
    </source>
</evidence>
<keyword evidence="9 11" id="KW-0325">Glycoprotein</keyword>
<keyword evidence="4" id="KW-0812">Transmembrane</keyword>
<keyword evidence="10 11" id="KW-0119">Carbohydrate metabolism</keyword>
<dbReference type="EC" id="2.8.2.-" evidence="11"/>
<dbReference type="Ensembl" id="ENSGACT00000083699.1">
    <property type="protein sequence ID" value="ENSGACP00000040514.1"/>
    <property type="gene ID" value="ENSGACG00000023638.1"/>
</dbReference>
<dbReference type="GO" id="GO:0008146">
    <property type="term" value="F:sulfotransferase activity"/>
    <property type="evidence" value="ECO:0007669"/>
    <property type="project" value="InterPro"/>
</dbReference>
<evidence type="ECO:0000256" key="5">
    <source>
        <dbReference type="ARBA" id="ARBA00022968"/>
    </source>
</evidence>
<dbReference type="InterPro" id="IPR018011">
    <property type="entry name" value="Carb_sulfotrans_8-10"/>
</dbReference>